<feature type="domain" description="C3H1-type" evidence="14">
    <location>
        <begin position="303"/>
        <end position="330"/>
    </location>
</feature>
<feature type="region of interest" description="Disordered" evidence="12">
    <location>
        <begin position="599"/>
        <end position="618"/>
    </location>
</feature>
<feature type="domain" description="RRM" evidence="13">
    <location>
        <begin position="195"/>
        <end position="301"/>
    </location>
</feature>
<reference evidence="16" key="1">
    <citation type="submission" date="2025-08" db="UniProtKB">
        <authorList>
            <consortium name="RefSeq"/>
        </authorList>
    </citation>
    <scope>IDENTIFICATION</scope>
</reference>
<feature type="compositionally biased region" description="Basic residues" evidence="12">
    <location>
        <begin position="405"/>
        <end position="420"/>
    </location>
</feature>
<feature type="compositionally biased region" description="Basic and acidic residues" evidence="12">
    <location>
        <begin position="583"/>
        <end position="593"/>
    </location>
</feature>
<dbReference type="OrthoDB" id="75923at2759"/>
<dbReference type="RefSeq" id="XP_012675178.1">
    <property type="nucleotide sequence ID" value="XM_012819724.3"/>
</dbReference>
<feature type="compositionally biased region" description="Basic residues" evidence="12">
    <location>
        <begin position="505"/>
        <end position="528"/>
    </location>
</feature>
<feature type="zinc finger region" description="C3H1-type" evidence="11">
    <location>
        <begin position="163"/>
        <end position="191"/>
    </location>
</feature>
<evidence type="ECO:0000313" key="16">
    <source>
        <dbReference type="RefSeq" id="XP_012675178.1"/>
    </source>
</evidence>
<dbReference type="GO" id="GO:0061484">
    <property type="term" value="P:hematopoietic stem cell homeostasis"/>
    <property type="evidence" value="ECO:0007669"/>
    <property type="project" value="Ensembl"/>
</dbReference>
<dbReference type="PANTHER" id="PTHR12620">
    <property type="entry name" value="U2 SNRNP AUXILIARY FACTOR, SMALL SUBUNIT"/>
    <property type="match status" value="1"/>
</dbReference>
<feature type="compositionally biased region" description="Basic residues" evidence="12">
    <location>
        <begin position="374"/>
        <end position="398"/>
    </location>
</feature>
<keyword evidence="7 10" id="KW-0694">RNA-binding</keyword>
<dbReference type="InterPro" id="IPR009145">
    <property type="entry name" value="U2AF_small"/>
</dbReference>
<feature type="compositionally biased region" description="Acidic residues" evidence="12">
    <location>
        <begin position="44"/>
        <end position="56"/>
    </location>
</feature>
<keyword evidence="4" id="KW-0677">Repeat</keyword>
<dbReference type="InterPro" id="IPR003954">
    <property type="entry name" value="RRM_euk-type"/>
</dbReference>
<gene>
    <name evidence="16" type="primary">zrsr2</name>
</gene>
<dbReference type="SMART" id="SM00361">
    <property type="entry name" value="RRM_1"/>
    <property type="match status" value="1"/>
</dbReference>
<dbReference type="CTD" id="8233"/>
<feature type="compositionally biased region" description="Basic and acidic residues" evidence="12">
    <location>
        <begin position="57"/>
        <end position="138"/>
    </location>
</feature>
<dbReference type="Gene3D" id="3.30.70.330">
    <property type="match status" value="1"/>
</dbReference>
<keyword evidence="3 11" id="KW-0479">Metal-binding</keyword>
<keyword evidence="2" id="KW-0597">Phosphoprotein</keyword>
<evidence type="ECO:0000256" key="2">
    <source>
        <dbReference type="ARBA" id="ARBA00022553"/>
    </source>
</evidence>
<evidence type="ECO:0000259" key="13">
    <source>
        <dbReference type="PROSITE" id="PS50102"/>
    </source>
</evidence>
<sequence>MAALMAPNATTSLSQKQRRAALRRERRKKKRQALAQIRVSGCQEDGDVLGSEDEEMDSKAEEERQRLHEEWLERERASQEVFRLKREREETAKRKQEEEETRIKEEWEEQQRKERESKDQKQQERRDREDAAQKRLDQAESELENVGPWKNPEAPAQTDFGTEKDRANCPFFLKTGACRFGDRCSRKHEHPASSCTLLIRGMFIHYGMEQSRRDDYDTDASLEYSEEEVLQQFLDFYEDALPEFKSAGKVIQFKVSCNFEPHLRGNVYVQYLTEEDCTQAFVKFNGRWYAGKQLQCEFSPVTRWKTAICGLFDRQKCPKGKHCNFLHVFRNPTREFFKADQDLHLSPDRESNFTGRFSERSWSQRGHSPDRWSWRRSVRRSRSRERRSRSRSRGRRSRERPSSSRGRRSRSRERRSRSRSRSQESKRSQQSWCSKTSAQSKRPRRGGSGERQRSRSRERNGDRWSREGSPRTSRSESKSKEVSLRRSHKDKEIKEDLVDATATPQRHKHSKKSKKKKSKKKHKRKKSKSPGGSSSAESGKDTGDEGDDHQLPAPQEEGQTNQPFMLQDEDSNQCLAPEDKEDALEAKEADSKEATVVLTDPENKVGPLPHILETGETS</sequence>
<dbReference type="PROSITE" id="PS50102">
    <property type="entry name" value="RRM"/>
    <property type="match status" value="1"/>
</dbReference>
<evidence type="ECO:0000256" key="8">
    <source>
        <dbReference type="ARBA" id="ARBA00023242"/>
    </source>
</evidence>
<dbReference type="GO" id="GO:0000398">
    <property type="term" value="P:mRNA splicing, via spliceosome"/>
    <property type="evidence" value="ECO:0007669"/>
    <property type="project" value="InterPro"/>
</dbReference>
<evidence type="ECO:0000256" key="3">
    <source>
        <dbReference type="ARBA" id="ARBA00022723"/>
    </source>
</evidence>
<feature type="compositionally biased region" description="Basic residues" evidence="12">
    <location>
        <begin position="16"/>
        <end position="32"/>
    </location>
</feature>
<keyword evidence="8" id="KW-0539">Nucleus</keyword>
<dbReference type="PRINTS" id="PR01848">
    <property type="entry name" value="U2AUXFACTOR"/>
</dbReference>
<dbReference type="Proteomes" id="UP000515152">
    <property type="component" value="Chromosome 21"/>
</dbReference>
<feature type="domain" description="C3H1-type" evidence="14">
    <location>
        <begin position="163"/>
        <end position="191"/>
    </location>
</feature>
<protein>
    <submittedName>
        <fullName evidence="16">U2 small nuclear ribonucleoprotein auxiliary factor 35 kDa subunit-related protein 2</fullName>
    </submittedName>
</protein>
<organism evidence="15 16">
    <name type="scientific">Clupea harengus</name>
    <name type="common">Atlantic herring</name>
    <dbReference type="NCBI Taxonomy" id="7950"/>
    <lineage>
        <taxon>Eukaryota</taxon>
        <taxon>Metazoa</taxon>
        <taxon>Chordata</taxon>
        <taxon>Craniata</taxon>
        <taxon>Vertebrata</taxon>
        <taxon>Euteleostomi</taxon>
        <taxon>Actinopterygii</taxon>
        <taxon>Neopterygii</taxon>
        <taxon>Teleostei</taxon>
        <taxon>Clupei</taxon>
        <taxon>Clupeiformes</taxon>
        <taxon>Clupeoidei</taxon>
        <taxon>Clupeidae</taxon>
        <taxon>Clupea</taxon>
    </lineage>
</organism>
<dbReference type="SMART" id="SM00356">
    <property type="entry name" value="ZnF_C3H1"/>
    <property type="match status" value="2"/>
</dbReference>
<evidence type="ECO:0000256" key="1">
    <source>
        <dbReference type="ARBA" id="ARBA00004123"/>
    </source>
</evidence>
<keyword evidence="6 11" id="KW-0862">Zinc</keyword>
<evidence type="ECO:0000256" key="11">
    <source>
        <dbReference type="PROSITE-ProRule" id="PRU00723"/>
    </source>
</evidence>
<keyword evidence="9 16" id="KW-0687">Ribonucleoprotein</keyword>
<dbReference type="GO" id="GO:0061035">
    <property type="term" value="P:regulation of cartilage development"/>
    <property type="evidence" value="ECO:0007669"/>
    <property type="project" value="Ensembl"/>
</dbReference>
<evidence type="ECO:0000256" key="9">
    <source>
        <dbReference type="ARBA" id="ARBA00023274"/>
    </source>
</evidence>
<dbReference type="KEGG" id="char:105893330"/>
<dbReference type="GO" id="GO:1990904">
    <property type="term" value="C:ribonucleoprotein complex"/>
    <property type="evidence" value="ECO:0007669"/>
    <property type="project" value="UniProtKB-KW"/>
</dbReference>
<keyword evidence="15" id="KW-1185">Reference proteome</keyword>
<dbReference type="GO" id="GO:0003723">
    <property type="term" value="F:RNA binding"/>
    <property type="evidence" value="ECO:0007669"/>
    <property type="project" value="UniProtKB-UniRule"/>
</dbReference>
<dbReference type="GeneID" id="105893330"/>
<feature type="region of interest" description="Disordered" evidence="12">
    <location>
        <begin position="356"/>
        <end position="593"/>
    </location>
</feature>
<dbReference type="GO" id="GO:0008270">
    <property type="term" value="F:zinc ion binding"/>
    <property type="evidence" value="ECO:0007669"/>
    <property type="project" value="UniProtKB-KW"/>
</dbReference>
<dbReference type="CDD" id="cd12540">
    <property type="entry name" value="RRM_U2AFBPL"/>
    <property type="match status" value="1"/>
</dbReference>
<keyword evidence="5 11" id="KW-0863">Zinc-finger</keyword>
<evidence type="ECO:0000256" key="5">
    <source>
        <dbReference type="ARBA" id="ARBA00022771"/>
    </source>
</evidence>
<evidence type="ECO:0000256" key="4">
    <source>
        <dbReference type="ARBA" id="ARBA00022737"/>
    </source>
</evidence>
<evidence type="ECO:0000256" key="6">
    <source>
        <dbReference type="ARBA" id="ARBA00022833"/>
    </source>
</evidence>
<dbReference type="InterPro" id="IPR012677">
    <property type="entry name" value="Nucleotide-bd_a/b_plait_sf"/>
</dbReference>
<feature type="region of interest" description="Disordered" evidence="12">
    <location>
        <begin position="1"/>
        <end position="162"/>
    </location>
</feature>
<feature type="compositionally biased region" description="Polar residues" evidence="12">
    <location>
        <begin position="356"/>
        <end position="366"/>
    </location>
</feature>
<dbReference type="AlphaFoldDB" id="A0A6P3VLL5"/>
<evidence type="ECO:0000256" key="7">
    <source>
        <dbReference type="ARBA" id="ARBA00022884"/>
    </source>
</evidence>
<dbReference type="InterPro" id="IPR000504">
    <property type="entry name" value="RRM_dom"/>
</dbReference>
<proteinExistence type="predicted"/>
<comment type="subcellular location">
    <subcellularLocation>
        <location evidence="1">Nucleus</location>
    </subcellularLocation>
</comment>
<dbReference type="InterPro" id="IPR035979">
    <property type="entry name" value="RBD_domain_sf"/>
</dbReference>
<evidence type="ECO:0000256" key="12">
    <source>
        <dbReference type="SAM" id="MobiDB-lite"/>
    </source>
</evidence>
<evidence type="ECO:0000313" key="15">
    <source>
        <dbReference type="Proteomes" id="UP000515152"/>
    </source>
</evidence>
<dbReference type="PROSITE" id="PS50103">
    <property type="entry name" value="ZF_C3H1"/>
    <property type="match status" value="2"/>
</dbReference>
<dbReference type="Pfam" id="PF00642">
    <property type="entry name" value="zf-CCCH"/>
    <property type="match status" value="1"/>
</dbReference>
<feature type="compositionally biased region" description="Basic and acidic residues" evidence="12">
    <location>
        <begin position="447"/>
        <end position="497"/>
    </location>
</feature>
<name>A0A6P3VLL5_CLUHA</name>
<dbReference type="GO" id="GO:0089701">
    <property type="term" value="C:U2AF complex"/>
    <property type="evidence" value="ECO:0007669"/>
    <property type="project" value="InterPro"/>
</dbReference>
<dbReference type="FunFam" id="3.30.70.330:FF:000209">
    <property type="entry name" value="U2 small nuclear ribonucleoprotein auxiliary factor 35 kDa subunit-related protein 2"/>
    <property type="match status" value="1"/>
</dbReference>
<evidence type="ECO:0000259" key="14">
    <source>
        <dbReference type="PROSITE" id="PS50103"/>
    </source>
</evidence>
<evidence type="ECO:0000256" key="10">
    <source>
        <dbReference type="PROSITE-ProRule" id="PRU00176"/>
    </source>
</evidence>
<accession>A0A6P3VLL5</accession>
<dbReference type="SUPFAM" id="SSF54928">
    <property type="entry name" value="RNA-binding domain, RBD"/>
    <property type="match status" value="1"/>
</dbReference>
<dbReference type="InterPro" id="IPR000571">
    <property type="entry name" value="Znf_CCCH"/>
</dbReference>
<feature type="zinc finger region" description="C3H1-type" evidence="11">
    <location>
        <begin position="303"/>
        <end position="330"/>
    </location>
</feature>